<sequence length="179" mass="19355">MTDRNFEPGNDDFPAALRLQLRNRRRDAMPATDLWPGIASRIAGPRPAARPDPLRERPAAGVPRIGSLAIAASLVLALALGWQLRLDTVTDPAPGGNAPSPLLLRQASALDREYQAALQEAQAARPGTADEAALGVLDRSAAQIHDALERNPHSEFLLDQLGNVYRQRLELTLALPRTP</sequence>
<comment type="caution">
    <text evidence="1">The sequence shown here is derived from an EMBL/GenBank/DDBJ whole genome shotgun (WGS) entry which is preliminary data.</text>
</comment>
<accession>A0ABP9E2G2</accession>
<dbReference type="Proteomes" id="UP001501323">
    <property type="component" value="Unassembled WGS sequence"/>
</dbReference>
<evidence type="ECO:0000313" key="1">
    <source>
        <dbReference type="EMBL" id="GAA4867385.1"/>
    </source>
</evidence>
<dbReference type="RefSeq" id="WP_345295308.1">
    <property type="nucleotide sequence ID" value="NZ_BAABJY010000002.1"/>
</dbReference>
<keyword evidence="2" id="KW-1185">Reference proteome</keyword>
<organism evidence="1 2">
    <name type="scientific">Luteimonas vadosa</name>
    <dbReference type="NCBI Taxonomy" id="1165507"/>
    <lineage>
        <taxon>Bacteria</taxon>
        <taxon>Pseudomonadati</taxon>
        <taxon>Pseudomonadota</taxon>
        <taxon>Gammaproteobacteria</taxon>
        <taxon>Lysobacterales</taxon>
        <taxon>Lysobacteraceae</taxon>
        <taxon>Luteimonas</taxon>
    </lineage>
</organism>
<dbReference type="EMBL" id="BAABJY010000002">
    <property type="protein sequence ID" value="GAA4867385.1"/>
    <property type="molecule type" value="Genomic_DNA"/>
</dbReference>
<name>A0ABP9E2G2_9GAMM</name>
<evidence type="ECO:0000313" key="2">
    <source>
        <dbReference type="Proteomes" id="UP001501323"/>
    </source>
</evidence>
<reference evidence="2" key="1">
    <citation type="journal article" date="2019" name="Int. J. Syst. Evol. Microbiol.">
        <title>The Global Catalogue of Microorganisms (GCM) 10K type strain sequencing project: providing services to taxonomists for standard genome sequencing and annotation.</title>
        <authorList>
            <consortium name="The Broad Institute Genomics Platform"/>
            <consortium name="The Broad Institute Genome Sequencing Center for Infectious Disease"/>
            <person name="Wu L."/>
            <person name="Ma J."/>
        </authorList>
    </citation>
    <scope>NUCLEOTIDE SEQUENCE [LARGE SCALE GENOMIC DNA]</scope>
    <source>
        <strain evidence="2">JCM 18392</strain>
    </source>
</reference>
<gene>
    <name evidence="1" type="ORF">GCM10023332_19690</name>
</gene>
<protein>
    <submittedName>
        <fullName evidence="1">Uncharacterized protein</fullName>
    </submittedName>
</protein>
<proteinExistence type="predicted"/>